<evidence type="ECO:0000313" key="2">
    <source>
        <dbReference type="EMBL" id="WPK11546.1"/>
    </source>
</evidence>
<dbReference type="RefSeq" id="WP_319836543.1">
    <property type="nucleotide sequence ID" value="NZ_CP137624.1"/>
</dbReference>
<accession>A0ABZ0RWE1</accession>
<feature type="transmembrane region" description="Helical" evidence="1">
    <location>
        <begin position="73"/>
        <end position="95"/>
    </location>
</feature>
<keyword evidence="3" id="KW-1185">Reference proteome</keyword>
<dbReference type="Proteomes" id="UP001322664">
    <property type="component" value="Chromosome"/>
</dbReference>
<dbReference type="EMBL" id="CP137624">
    <property type="protein sequence ID" value="WPK11546.1"/>
    <property type="molecule type" value="Genomic_DNA"/>
</dbReference>
<sequence>MTSGFYVLNMPFVCFITSLEYVIVNIETFASNNVVGELANIANESVMGAVEVASLTNLTELAAKGMEAFNDSFVAVALIGGIIMLFVSLIVYILIPKSLDITKKL</sequence>
<keyword evidence="1" id="KW-1133">Transmembrane helix</keyword>
<keyword evidence="1" id="KW-0812">Transmembrane</keyword>
<reference evidence="2 3" key="1">
    <citation type="submission" date="2023-09" db="EMBL/GenBank/DDBJ databases">
        <authorList>
            <person name="Page C.A."/>
            <person name="Perez-Diaz I.M."/>
        </authorList>
    </citation>
    <scope>NUCLEOTIDE SEQUENCE [LARGE SCALE GENOMIC DNA]</scope>
    <source>
        <strain evidence="2 3">Ll15</strain>
    </source>
</reference>
<organism evidence="2 3">
    <name type="scientific">Lysinibacillus louembei</name>
    <dbReference type="NCBI Taxonomy" id="1470088"/>
    <lineage>
        <taxon>Bacteria</taxon>
        <taxon>Bacillati</taxon>
        <taxon>Bacillota</taxon>
        <taxon>Bacilli</taxon>
        <taxon>Bacillales</taxon>
        <taxon>Bacillaceae</taxon>
        <taxon>Lysinibacillus</taxon>
    </lineage>
</organism>
<gene>
    <name evidence="2" type="ORF">R6U77_16885</name>
</gene>
<keyword evidence="1" id="KW-0472">Membrane</keyword>
<evidence type="ECO:0000256" key="1">
    <source>
        <dbReference type="SAM" id="Phobius"/>
    </source>
</evidence>
<name>A0ABZ0RWE1_9BACI</name>
<protein>
    <submittedName>
        <fullName evidence="2">Uncharacterized protein</fullName>
    </submittedName>
</protein>
<evidence type="ECO:0000313" key="3">
    <source>
        <dbReference type="Proteomes" id="UP001322664"/>
    </source>
</evidence>
<proteinExistence type="predicted"/>